<evidence type="ECO:0000256" key="3">
    <source>
        <dbReference type="SAM" id="Phobius"/>
    </source>
</evidence>
<dbReference type="PANTHER" id="PTHR45712">
    <property type="entry name" value="AGAP008170-PA"/>
    <property type="match status" value="1"/>
</dbReference>
<dbReference type="GeneID" id="129326732"/>
<dbReference type="CTD" id="2615"/>
<keyword evidence="4" id="KW-0732">Signal</keyword>
<dbReference type="PRINTS" id="PR00019">
    <property type="entry name" value="LEURICHRPT"/>
</dbReference>
<feature type="transmembrane region" description="Helical" evidence="3">
    <location>
        <begin position="637"/>
        <end position="660"/>
    </location>
</feature>
<feature type="chain" id="PRO_5041701124" evidence="4">
    <location>
        <begin position="19"/>
        <end position="671"/>
    </location>
</feature>
<keyword evidence="3" id="KW-1133">Transmembrane helix</keyword>
<keyword evidence="5" id="KW-1185">Reference proteome</keyword>
<dbReference type="AlphaFoldDB" id="A0AA97KVM7"/>
<keyword evidence="1" id="KW-0433">Leucine-rich repeat</keyword>
<name>A0AA97KVM7_EUBMA</name>
<dbReference type="FunFam" id="3.80.10.10:FF:000226">
    <property type="entry name" value="leucine-rich repeat-containing protein 32 isoform X1"/>
    <property type="match status" value="1"/>
</dbReference>
<gene>
    <name evidence="6" type="primary">LRRC32</name>
</gene>
<dbReference type="InterPro" id="IPR050333">
    <property type="entry name" value="SLRP"/>
</dbReference>
<dbReference type="PANTHER" id="PTHR45712:SF22">
    <property type="entry name" value="INSULIN-LIKE GROWTH FACTOR-BINDING PROTEIN COMPLEX ACID LABILE SUBUNIT"/>
    <property type="match status" value="1"/>
</dbReference>
<evidence type="ECO:0000256" key="2">
    <source>
        <dbReference type="ARBA" id="ARBA00022737"/>
    </source>
</evidence>
<proteinExistence type="predicted"/>
<evidence type="ECO:0000313" key="5">
    <source>
        <dbReference type="Proteomes" id="UP001190640"/>
    </source>
</evidence>
<protein>
    <submittedName>
        <fullName evidence="6">Transforming growth factor beta activator LRRC32</fullName>
    </submittedName>
</protein>
<dbReference type="Pfam" id="PF00560">
    <property type="entry name" value="LRR_1"/>
    <property type="match status" value="1"/>
</dbReference>
<keyword evidence="2" id="KW-0677">Repeat</keyword>
<feature type="signal peptide" evidence="4">
    <location>
        <begin position="1"/>
        <end position="18"/>
    </location>
</feature>
<organism evidence="5 6">
    <name type="scientific">Eublepharis macularius</name>
    <name type="common">Leopard gecko</name>
    <name type="synonym">Cyrtodactylus macularius</name>
    <dbReference type="NCBI Taxonomy" id="481883"/>
    <lineage>
        <taxon>Eukaryota</taxon>
        <taxon>Metazoa</taxon>
        <taxon>Chordata</taxon>
        <taxon>Craniata</taxon>
        <taxon>Vertebrata</taxon>
        <taxon>Euteleostomi</taxon>
        <taxon>Lepidosauria</taxon>
        <taxon>Squamata</taxon>
        <taxon>Bifurcata</taxon>
        <taxon>Gekkota</taxon>
        <taxon>Eublepharidae</taxon>
        <taxon>Eublepharinae</taxon>
        <taxon>Eublepharis</taxon>
    </lineage>
</organism>
<dbReference type="InterPro" id="IPR001611">
    <property type="entry name" value="Leu-rich_rpt"/>
</dbReference>
<keyword evidence="3" id="KW-0472">Membrane</keyword>
<dbReference type="PROSITE" id="PS51450">
    <property type="entry name" value="LRR"/>
    <property type="match status" value="5"/>
</dbReference>
<evidence type="ECO:0000256" key="4">
    <source>
        <dbReference type="SAM" id="SignalP"/>
    </source>
</evidence>
<dbReference type="RefSeq" id="XP_054831017.1">
    <property type="nucleotide sequence ID" value="XM_054975042.1"/>
</dbReference>
<accession>A0AA97KVM7</accession>
<dbReference type="FunFam" id="3.80.10.10:FF:001164">
    <property type="entry name" value="GH01279p"/>
    <property type="match status" value="1"/>
</dbReference>
<dbReference type="KEGG" id="emc:129326732"/>
<keyword evidence="3" id="KW-0812">Transmembrane</keyword>
<dbReference type="Proteomes" id="UP001190640">
    <property type="component" value="Chromosome 3"/>
</dbReference>
<dbReference type="InterPro" id="IPR003591">
    <property type="entry name" value="Leu-rich_rpt_typical-subtyp"/>
</dbReference>
<dbReference type="InterPro" id="IPR032675">
    <property type="entry name" value="LRR_dom_sf"/>
</dbReference>
<reference evidence="6" key="1">
    <citation type="submission" date="2025-08" db="UniProtKB">
        <authorList>
            <consortium name="RefSeq"/>
        </authorList>
    </citation>
    <scope>IDENTIFICATION</scope>
    <source>
        <tissue evidence="6">Blood</tissue>
    </source>
</reference>
<evidence type="ECO:0000256" key="1">
    <source>
        <dbReference type="ARBA" id="ARBA00022614"/>
    </source>
</evidence>
<sequence>MKLNLLLFLAALNSGISTYRPMETSPCDMKNLEAFCHRKDFHQIPSEIYPTVRKIDLSENKIQNITKTPLTFYTSLRYLDLNSNRIGYVEPGVFSDLMSLVKIDLANNQLYLLAQHNVWVGLLPQVRILDLSHNSLYNGMAQRFLHQAPSLEYLSLAENSITELSWRMFQGSPRLVEVDLHSNMIMEIEEGVFEMLSHLSTLNLSMNSLTCIADFSLKQLQVLDLSRNSIETFHSTESKEVFNLVWLDLSENKLLRFPVLPQDNKLAFLNLSKNIMQFVVDSSTDDLDYNWQDVPFDLQAQNPKSNKSSPSLSQLLYLDLSYNEIKSLPLEFFASMSALQFLNLSKNCLQAFVVSSDLISLVILDLSSNSLQNLELDSNAPSELEELYLQENNLQELRADIFASLPQIRLLNLRRNHLRLCSLYSGLARRRLAGEENGCVSFVNLPELRYLYLADNNLESLPPHIFYQTQLTVLDLSRNWGLQIEAKSLSGLERSLEHLDLHSNGMTTLNIHLPLFTHLRYLNLSDNRLSWLPAWSEDCCALEILDLRNNTFSSLKSSKIPALEKTLQNLYLEGNPLSCCGNIWLSHMIHRAMVEIPNLDLVKCQYAKSFGYDEKEMTVRNVRPEDCEKEDLKKMSVLLLLVAVLVLSLIVIGVGLFCCYRRHKFGRQFKA</sequence>
<dbReference type="SUPFAM" id="SSF52058">
    <property type="entry name" value="L domain-like"/>
    <property type="match status" value="2"/>
</dbReference>
<dbReference type="Gene3D" id="3.80.10.10">
    <property type="entry name" value="Ribonuclease Inhibitor"/>
    <property type="match status" value="4"/>
</dbReference>
<dbReference type="SMART" id="SM00369">
    <property type="entry name" value="LRR_TYP"/>
    <property type="match status" value="13"/>
</dbReference>
<dbReference type="Pfam" id="PF13855">
    <property type="entry name" value="LRR_8"/>
    <property type="match status" value="5"/>
</dbReference>
<evidence type="ECO:0000313" key="6">
    <source>
        <dbReference type="RefSeq" id="XP_054831017.1"/>
    </source>
</evidence>
<dbReference type="SMART" id="SM00364">
    <property type="entry name" value="LRR_BAC"/>
    <property type="match status" value="7"/>
</dbReference>